<evidence type="ECO:0000259" key="12">
    <source>
        <dbReference type="Pfam" id="PF05425"/>
    </source>
</evidence>
<comment type="subcellular location">
    <subcellularLocation>
        <location evidence="1">Cell membrane</location>
        <topology evidence="1">Multi-pass membrane protein</topology>
    </subcellularLocation>
</comment>
<dbReference type="PANTHER" id="PTHR34820:SF4">
    <property type="entry name" value="INNER MEMBRANE PROTEIN YEBZ"/>
    <property type="match status" value="1"/>
</dbReference>
<feature type="transmembrane region" description="Helical" evidence="10">
    <location>
        <begin position="283"/>
        <end position="301"/>
    </location>
</feature>
<name>A0ABU7RNW2_9ACTN</name>
<evidence type="ECO:0000256" key="10">
    <source>
        <dbReference type="SAM" id="Phobius"/>
    </source>
</evidence>
<sequence>MSDMTAANRPHNVASRRRTAAGGGAGRPLARIGAGLGLLLASLALLLGPAIPASAHAALVSSSPAAESVLGSAPTEVVLTFSEGVREVTDKIRVLGPDGSRVNRGEPTFNGAVVTIPVDPGGPRGTYLVSYRVISADSHPVAGAYTYSVGAPSTPPTDSGADEVHPAVGVAVRVAKFLGYAGLLLLIGPVLVLSLLWPRRLDRAGPGRLVWAGIGLIGLSTVAAIWLQVPYTAGGGLFAVSGAALGDVLGSTFGAALLVRLGILAATAILVRPLVTGRAGRGDQVLLVILGVAGLFTWPIAGHASASPVPAVSVVVDAVHLAGMAVWLGGLVMLGGFLLRRATERELDAILPVWSRWATLAVSALLLAGVVQALIEVGTPAALVSTTYGRLLIAKIVLFALVVAAAAYSRQLVRRRLFADETEEVEDAGEVEDAEELEDADYAEDVDRADGRDGSERSAVSAESGASSGSGGRSGSDGVPVGTRRLRRAVWVELAITAVVLALSAVLVQTPPARSAEDYGTDGAASYYSTTLTSSLYSLQVEVDPAKRGSNSMHLYAYTLDNKPLPVVEWRATAALPEKGIEPIDIPLLPLTDSHATGEFSLPSAGNWQLSFTVRLSDIDQATVTSTVPIT</sequence>
<dbReference type="InterPro" id="IPR014755">
    <property type="entry name" value="Cu-Rt/internalin_Ig-like"/>
</dbReference>
<feature type="transmembrane region" description="Helical" evidence="10">
    <location>
        <begin position="351"/>
        <end position="375"/>
    </location>
</feature>
<feature type="compositionally biased region" description="Low complexity" evidence="9">
    <location>
        <begin position="457"/>
        <end position="467"/>
    </location>
</feature>
<feature type="transmembrane region" description="Helical" evidence="10">
    <location>
        <begin position="321"/>
        <end position="339"/>
    </location>
</feature>
<keyword evidence="5" id="KW-0732">Signal</keyword>
<dbReference type="Pfam" id="PF04234">
    <property type="entry name" value="CopC"/>
    <property type="match status" value="1"/>
</dbReference>
<feature type="domain" description="CopC" evidence="11">
    <location>
        <begin position="56"/>
        <end position="149"/>
    </location>
</feature>
<keyword evidence="14" id="KW-1185">Reference proteome</keyword>
<dbReference type="Pfam" id="PF05425">
    <property type="entry name" value="CopD"/>
    <property type="match status" value="1"/>
</dbReference>
<keyword evidence="3 10" id="KW-0812">Transmembrane</keyword>
<dbReference type="Proteomes" id="UP001332243">
    <property type="component" value="Unassembled WGS sequence"/>
</dbReference>
<evidence type="ECO:0000256" key="9">
    <source>
        <dbReference type="SAM" id="MobiDB-lite"/>
    </source>
</evidence>
<dbReference type="EMBL" id="JAZGQK010000003">
    <property type="protein sequence ID" value="MEE6257964.1"/>
    <property type="molecule type" value="Genomic_DNA"/>
</dbReference>
<feature type="region of interest" description="Disordered" evidence="9">
    <location>
        <begin position="425"/>
        <end position="480"/>
    </location>
</feature>
<feature type="transmembrane region" description="Helical" evidence="10">
    <location>
        <begin position="490"/>
        <end position="508"/>
    </location>
</feature>
<reference evidence="13 14" key="1">
    <citation type="submission" date="2024-01" db="EMBL/GenBank/DDBJ databases">
        <title>Genome insights into Plantactinospora sonchi sp. nov.</title>
        <authorList>
            <person name="Wang L."/>
        </authorList>
    </citation>
    <scope>NUCLEOTIDE SEQUENCE [LARGE SCALE GENOMIC DNA]</scope>
    <source>
        <strain evidence="13 14">NEAU-QY2</strain>
    </source>
</reference>
<accession>A0ABU7RNW2</accession>
<feature type="transmembrane region" description="Helical" evidence="10">
    <location>
        <begin position="209"/>
        <end position="229"/>
    </location>
</feature>
<evidence type="ECO:0000256" key="2">
    <source>
        <dbReference type="ARBA" id="ARBA00022475"/>
    </source>
</evidence>
<feature type="compositionally biased region" description="Acidic residues" evidence="9">
    <location>
        <begin position="425"/>
        <end position="444"/>
    </location>
</feature>
<evidence type="ECO:0000256" key="6">
    <source>
        <dbReference type="ARBA" id="ARBA00022989"/>
    </source>
</evidence>
<comment type="caution">
    <text evidence="13">The sequence shown here is derived from an EMBL/GenBank/DDBJ whole genome shotgun (WGS) entry which is preliminary data.</text>
</comment>
<dbReference type="InterPro" id="IPR007348">
    <property type="entry name" value="CopC_dom"/>
</dbReference>
<gene>
    <name evidence="13" type="ORF">V1633_05580</name>
</gene>
<evidence type="ECO:0000256" key="5">
    <source>
        <dbReference type="ARBA" id="ARBA00022729"/>
    </source>
</evidence>
<protein>
    <submittedName>
        <fullName evidence="13">Copper resistance protein CopC</fullName>
    </submittedName>
</protein>
<evidence type="ECO:0000256" key="1">
    <source>
        <dbReference type="ARBA" id="ARBA00004651"/>
    </source>
</evidence>
<dbReference type="Gene3D" id="2.60.40.1220">
    <property type="match status" value="1"/>
</dbReference>
<feature type="compositionally biased region" description="Basic and acidic residues" evidence="9">
    <location>
        <begin position="445"/>
        <end position="456"/>
    </location>
</feature>
<dbReference type="InterPro" id="IPR008457">
    <property type="entry name" value="Cu-R_CopD_dom"/>
</dbReference>
<evidence type="ECO:0000313" key="13">
    <source>
        <dbReference type="EMBL" id="MEE6257964.1"/>
    </source>
</evidence>
<evidence type="ECO:0000256" key="7">
    <source>
        <dbReference type="ARBA" id="ARBA00023008"/>
    </source>
</evidence>
<evidence type="ECO:0000256" key="3">
    <source>
        <dbReference type="ARBA" id="ARBA00022692"/>
    </source>
</evidence>
<feature type="domain" description="Copper resistance protein D" evidence="12">
    <location>
        <begin position="349"/>
        <end position="422"/>
    </location>
</feature>
<feature type="region of interest" description="Disordered" evidence="9">
    <location>
        <begin position="1"/>
        <end position="25"/>
    </location>
</feature>
<feature type="transmembrane region" description="Helical" evidence="10">
    <location>
        <begin position="387"/>
        <end position="408"/>
    </location>
</feature>
<evidence type="ECO:0000256" key="8">
    <source>
        <dbReference type="ARBA" id="ARBA00023136"/>
    </source>
</evidence>
<keyword evidence="7" id="KW-0186">Copper</keyword>
<dbReference type="SUPFAM" id="SSF81296">
    <property type="entry name" value="E set domains"/>
    <property type="match status" value="1"/>
</dbReference>
<proteinExistence type="predicted"/>
<evidence type="ECO:0000259" key="11">
    <source>
        <dbReference type="Pfam" id="PF04234"/>
    </source>
</evidence>
<feature type="transmembrane region" description="Helical" evidence="10">
    <location>
        <begin position="249"/>
        <end position="271"/>
    </location>
</feature>
<evidence type="ECO:0000313" key="14">
    <source>
        <dbReference type="Proteomes" id="UP001332243"/>
    </source>
</evidence>
<feature type="transmembrane region" description="Helical" evidence="10">
    <location>
        <begin position="177"/>
        <end position="197"/>
    </location>
</feature>
<dbReference type="PANTHER" id="PTHR34820">
    <property type="entry name" value="INNER MEMBRANE PROTEIN YEBZ"/>
    <property type="match status" value="1"/>
</dbReference>
<keyword evidence="8 10" id="KW-0472">Membrane</keyword>
<dbReference type="InterPro" id="IPR014756">
    <property type="entry name" value="Ig_E-set"/>
</dbReference>
<keyword evidence="4" id="KW-0479">Metal-binding</keyword>
<evidence type="ECO:0000256" key="4">
    <source>
        <dbReference type="ARBA" id="ARBA00022723"/>
    </source>
</evidence>
<organism evidence="13 14">
    <name type="scientific">Plantactinospora sonchi</name>
    <dbReference type="NCBI Taxonomy" id="1544735"/>
    <lineage>
        <taxon>Bacteria</taxon>
        <taxon>Bacillati</taxon>
        <taxon>Actinomycetota</taxon>
        <taxon>Actinomycetes</taxon>
        <taxon>Micromonosporales</taxon>
        <taxon>Micromonosporaceae</taxon>
        <taxon>Plantactinospora</taxon>
    </lineage>
</organism>
<keyword evidence="2" id="KW-1003">Cell membrane</keyword>
<keyword evidence="6 10" id="KW-1133">Transmembrane helix</keyword>
<dbReference type="InterPro" id="IPR032694">
    <property type="entry name" value="CopC/D"/>
</dbReference>